<feature type="domain" description="GST N-terminal" evidence="6">
    <location>
        <begin position="2"/>
        <end position="79"/>
    </location>
</feature>
<dbReference type="Gene3D" id="3.40.30.10">
    <property type="entry name" value="Glutaredoxin"/>
    <property type="match status" value="1"/>
</dbReference>
<evidence type="ECO:0000256" key="5">
    <source>
        <dbReference type="ARBA" id="ARBA00047960"/>
    </source>
</evidence>
<reference evidence="8" key="1">
    <citation type="submission" date="2021-11" db="EMBL/GenBank/DDBJ databases">
        <authorList>
            <person name="Schell T."/>
        </authorList>
    </citation>
    <scope>NUCLEOTIDE SEQUENCE</scope>
    <source>
        <strain evidence="8">M5</strain>
    </source>
</reference>
<accession>A0A8J2RSZ7</accession>
<evidence type="ECO:0000259" key="7">
    <source>
        <dbReference type="PROSITE" id="PS50405"/>
    </source>
</evidence>
<evidence type="ECO:0000256" key="4">
    <source>
        <dbReference type="ARBA" id="ARBA00038317"/>
    </source>
</evidence>
<dbReference type="InterPro" id="IPR050213">
    <property type="entry name" value="GST_superfamily"/>
</dbReference>
<dbReference type="SFLD" id="SFLDG00363">
    <property type="entry name" value="AMPS_(cytGST):_Alpha-__Mu-__Pi"/>
    <property type="match status" value="1"/>
</dbReference>
<dbReference type="InterPro" id="IPR036282">
    <property type="entry name" value="Glutathione-S-Trfase_C_sf"/>
</dbReference>
<dbReference type="CDD" id="cd03039">
    <property type="entry name" value="GST_N_Sigma_like"/>
    <property type="match status" value="1"/>
</dbReference>
<dbReference type="InterPro" id="IPR004045">
    <property type="entry name" value="Glutathione_S-Trfase_N"/>
</dbReference>
<dbReference type="EC" id="2.5.1.18" evidence="2"/>
<dbReference type="PRINTS" id="PR01266">
    <property type="entry name" value="GSTRNSFRASEA"/>
</dbReference>
<dbReference type="FunFam" id="1.20.1050.10:FF:000030">
    <property type="entry name" value="Glutathione S-transferase S1"/>
    <property type="match status" value="1"/>
</dbReference>
<keyword evidence="3" id="KW-0808">Transferase</keyword>
<comment type="similarity">
    <text evidence="1">Belongs to the GST superfamily. Alpha family.</text>
</comment>
<gene>
    <name evidence="8" type="ORF">DGAL_LOCUS12472</name>
</gene>
<dbReference type="PANTHER" id="PTHR11571">
    <property type="entry name" value="GLUTATHIONE S-TRANSFERASE"/>
    <property type="match status" value="1"/>
</dbReference>
<dbReference type="InterPro" id="IPR010987">
    <property type="entry name" value="Glutathione-S-Trfase_C-like"/>
</dbReference>
<feature type="domain" description="GST C-terminal" evidence="7">
    <location>
        <begin position="81"/>
        <end position="204"/>
    </location>
</feature>
<evidence type="ECO:0000313" key="8">
    <source>
        <dbReference type="EMBL" id="CAH0109011.1"/>
    </source>
</evidence>
<dbReference type="SUPFAM" id="SSF52833">
    <property type="entry name" value="Thioredoxin-like"/>
    <property type="match status" value="1"/>
</dbReference>
<comment type="similarity">
    <text evidence="4">Belongs to the GST superfamily. Sigma family.</text>
</comment>
<dbReference type="FunFam" id="3.40.30.10:FF:000035">
    <property type="entry name" value="hematopoietic prostaglandin D synthase"/>
    <property type="match status" value="1"/>
</dbReference>
<keyword evidence="9" id="KW-1185">Reference proteome</keyword>
<dbReference type="EMBL" id="CAKKLH010000290">
    <property type="protein sequence ID" value="CAH0109011.1"/>
    <property type="molecule type" value="Genomic_DNA"/>
</dbReference>
<dbReference type="Pfam" id="PF14497">
    <property type="entry name" value="GST_C_3"/>
    <property type="match status" value="1"/>
</dbReference>
<dbReference type="GO" id="GO:0006749">
    <property type="term" value="P:glutathione metabolic process"/>
    <property type="evidence" value="ECO:0007669"/>
    <property type="project" value="TreeGrafter"/>
</dbReference>
<proteinExistence type="inferred from homology"/>
<sequence>MPAYKLHYFNLRGRAELARLILNQAGVEFEDIRFERSEWPALKATMPFGQVPVLDVDGQILAQSNTISRYLARKHGLAGKDEWEQAQADMYADNINDLMTGMRPAFLEKDAEKQKELYQKFLVDNVAPHVAIVEKQLEKNGSGHLVGTELTWADLAYYGYFAFLVEKYGEDFLKDAPQLKALIALVEALPNIKKWVESRPKTEI</sequence>
<dbReference type="GO" id="GO:0004364">
    <property type="term" value="F:glutathione transferase activity"/>
    <property type="evidence" value="ECO:0007669"/>
    <property type="project" value="UniProtKB-EC"/>
</dbReference>
<dbReference type="PANTHER" id="PTHR11571:SF224">
    <property type="entry name" value="HEMATOPOIETIC PROSTAGLANDIN D SYNTHASE"/>
    <property type="match status" value="1"/>
</dbReference>
<dbReference type="InterPro" id="IPR040079">
    <property type="entry name" value="Glutathione_S-Trfase"/>
</dbReference>
<dbReference type="AlphaFoldDB" id="A0A8J2RSZ7"/>
<dbReference type="GO" id="GO:0004602">
    <property type="term" value="F:glutathione peroxidase activity"/>
    <property type="evidence" value="ECO:0007669"/>
    <property type="project" value="UniProtKB-ARBA"/>
</dbReference>
<dbReference type="CDD" id="cd03192">
    <property type="entry name" value="GST_C_Sigma_like"/>
    <property type="match status" value="1"/>
</dbReference>
<organism evidence="8 9">
    <name type="scientific">Daphnia galeata</name>
    <dbReference type="NCBI Taxonomy" id="27404"/>
    <lineage>
        <taxon>Eukaryota</taxon>
        <taxon>Metazoa</taxon>
        <taxon>Ecdysozoa</taxon>
        <taxon>Arthropoda</taxon>
        <taxon>Crustacea</taxon>
        <taxon>Branchiopoda</taxon>
        <taxon>Diplostraca</taxon>
        <taxon>Cladocera</taxon>
        <taxon>Anomopoda</taxon>
        <taxon>Daphniidae</taxon>
        <taxon>Daphnia</taxon>
    </lineage>
</organism>
<dbReference type="InterPro" id="IPR036249">
    <property type="entry name" value="Thioredoxin-like_sf"/>
</dbReference>
<dbReference type="PROSITE" id="PS50404">
    <property type="entry name" value="GST_NTER"/>
    <property type="match status" value="1"/>
</dbReference>
<evidence type="ECO:0000256" key="1">
    <source>
        <dbReference type="ARBA" id="ARBA00011055"/>
    </source>
</evidence>
<dbReference type="SUPFAM" id="SSF47616">
    <property type="entry name" value="GST C-terminal domain-like"/>
    <property type="match status" value="1"/>
</dbReference>
<evidence type="ECO:0000256" key="3">
    <source>
        <dbReference type="ARBA" id="ARBA00022679"/>
    </source>
</evidence>
<evidence type="ECO:0000256" key="2">
    <source>
        <dbReference type="ARBA" id="ARBA00012452"/>
    </source>
</evidence>
<comment type="caution">
    <text evidence="8">The sequence shown here is derived from an EMBL/GenBank/DDBJ whole genome shotgun (WGS) entry which is preliminary data.</text>
</comment>
<dbReference type="Pfam" id="PF02798">
    <property type="entry name" value="GST_N"/>
    <property type="match status" value="1"/>
</dbReference>
<dbReference type="InterPro" id="IPR003080">
    <property type="entry name" value="GST_alpha"/>
</dbReference>
<name>A0A8J2RSZ7_9CRUS</name>
<dbReference type="Gene3D" id="1.20.1050.10">
    <property type="match status" value="1"/>
</dbReference>
<evidence type="ECO:0000313" key="9">
    <source>
        <dbReference type="Proteomes" id="UP000789390"/>
    </source>
</evidence>
<comment type="catalytic activity">
    <reaction evidence="5">
        <text>RX + glutathione = an S-substituted glutathione + a halide anion + H(+)</text>
        <dbReference type="Rhea" id="RHEA:16437"/>
        <dbReference type="ChEBI" id="CHEBI:15378"/>
        <dbReference type="ChEBI" id="CHEBI:16042"/>
        <dbReference type="ChEBI" id="CHEBI:17792"/>
        <dbReference type="ChEBI" id="CHEBI:57925"/>
        <dbReference type="ChEBI" id="CHEBI:90779"/>
        <dbReference type="EC" id="2.5.1.18"/>
    </reaction>
</comment>
<dbReference type="SFLD" id="SFLDG01205">
    <property type="entry name" value="AMPS.1"/>
    <property type="match status" value="1"/>
</dbReference>
<protein>
    <recommendedName>
        <fullName evidence="2">glutathione transferase</fullName>
        <ecNumber evidence="2">2.5.1.18</ecNumber>
    </recommendedName>
</protein>
<dbReference type="PROSITE" id="PS50405">
    <property type="entry name" value="GST_CTER"/>
    <property type="match status" value="1"/>
</dbReference>
<dbReference type="Proteomes" id="UP000789390">
    <property type="component" value="Unassembled WGS sequence"/>
</dbReference>
<dbReference type="OrthoDB" id="414243at2759"/>
<dbReference type="SFLD" id="SFLDS00019">
    <property type="entry name" value="Glutathione_Transferase_(cytos"/>
    <property type="match status" value="1"/>
</dbReference>
<dbReference type="InterPro" id="IPR004046">
    <property type="entry name" value="GST_C"/>
</dbReference>
<evidence type="ECO:0000259" key="6">
    <source>
        <dbReference type="PROSITE" id="PS50404"/>
    </source>
</evidence>